<feature type="non-terminal residue" evidence="2">
    <location>
        <position position="383"/>
    </location>
</feature>
<name>A0A0F9BXD8_9ZZZZ</name>
<dbReference type="AlphaFoldDB" id="A0A0F9BXD8"/>
<accession>A0A0F9BXD8</accession>
<evidence type="ECO:0008006" key="3">
    <source>
        <dbReference type="Google" id="ProtNLM"/>
    </source>
</evidence>
<feature type="transmembrane region" description="Helical" evidence="1">
    <location>
        <begin position="255"/>
        <end position="280"/>
    </location>
</feature>
<reference evidence="2" key="1">
    <citation type="journal article" date="2015" name="Nature">
        <title>Complex archaea that bridge the gap between prokaryotes and eukaryotes.</title>
        <authorList>
            <person name="Spang A."/>
            <person name="Saw J.H."/>
            <person name="Jorgensen S.L."/>
            <person name="Zaremba-Niedzwiedzka K."/>
            <person name="Martijn J."/>
            <person name="Lind A.E."/>
            <person name="van Eijk R."/>
            <person name="Schleper C."/>
            <person name="Guy L."/>
            <person name="Ettema T.J."/>
        </authorList>
    </citation>
    <scope>NUCLEOTIDE SEQUENCE</scope>
</reference>
<feature type="transmembrane region" description="Helical" evidence="1">
    <location>
        <begin position="207"/>
        <end position="227"/>
    </location>
</feature>
<protein>
    <recommendedName>
        <fullName evidence="3">Amino acid permease/ SLC12A domain-containing protein</fullName>
    </recommendedName>
</protein>
<gene>
    <name evidence="2" type="ORF">LCGC14_2474090</name>
</gene>
<feature type="transmembrane region" description="Helical" evidence="1">
    <location>
        <begin position="358"/>
        <end position="380"/>
    </location>
</feature>
<feature type="transmembrane region" description="Helical" evidence="1">
    <location>
        <begin position="301"/>
        <end position="321"/>
    </location>
</feature>
<dbReference type="GO" id="GO:0022857">
    <property type="term" value="F:transmembrane transporter activity"/>
    <property type="evidence" value="ECO:0007669"/>
    <property type="project" value="InterPro"/>
</dbReference>
<dbReference type="PIRSF" id="PIRSF006060">
    <property type="entry name" value="AA_transporter"/>
    <property type="match status" value="1"/>
</dbReference>
<dbReference type="Gene3D" id="1.20.1740.10">
    <property type="entry name" value="Amino acid/polyamine transporter I"/>
    <property type="match status" value="1"/>
</dbReference>
<feature type="transmembrane region" description="Helical" evidence="1">
    <location>
        <begin position="333"/>
        <end position="351"/>
    </location>
</feature>
<sequence length="383" mass="39996">MVISIAVAMGLIISPESLIILGNGIGNAGVYFILSIAIAVIFYMPNVIGQSVATLAGGEIRLMKATLGPIASGASSLCSRVAFTICALPVLLSTAGFVLNETFVSWFPPFLFAHLLLIVLAALNIAHRKAAEVVQAVLVSLVLSGLLVLSVTGITSSSITGSGGETLALTPGIASNFGAMATAVLLFVGFDLMFLSARRKPDDARHAINAMMLAAIVFTLWALASFFNVPLDKLQASTIPYSRAARAIMGAEGRIVIGVVIIAGAASAVNVLLMGVGRMMTELASEGLLPRAFQLGEGRDAASIVFLAGLPAAFMLLGYAGEPRLLVYVKGALLLWLLHYALMHLSVILALKEKRGGLIYMMSLMGVLVFSASLVVLVYVSEG</sequence>
<keyword evidence="1" id="KW-0472">Membrane</keyword>
<feature type="transmembrane region" description="Helical" evidence="1">
    <location>
        <begin position="77"/>
        <end position="99"/>
    </location>
</feature>
<keyword evidence="1" id="KW-1133">Transmembrane helix</keyword>
<keyword evidence="1" id="KW-0812">Transmembrane</keyword>
<feature type="transmembrane region" description="Helical" evidence="1">
    <location>
        <begin position="133"/>
        <end position="154"/>
    </location>
</feature>
<feature type="transmembrane region" description="Helical" evidence="1">
    <location>
        <begin position="174"/>
        <end position="195"/>
    </location>
</feature>
<feature type="transmembrane region" description="Helical" evidence="1">
    <location>
        <begin position="28"/>
        <end position="56"/>
    </location>
</feature>
<proteinExistence type="predicted"/>
<organism evidence="2">
    <name type="scientific">marine sediment metagenome</name>
    <dbReference type="NCBI Taxonomy" id="412755"/>
    <lineage>
        <taxon>unclassified sequences</taxon>
        <taxon>metagenomes</taxon>
        <taxon>ecological metagenomes</taxon>
    </lineage>
</organism>
<evidence type="ECO:0000256" key="1">
    <source>
        <dbReference type="SAM" id="Phobius"/>
    </source>
</evidence>
<comment type="caution">
    <text evidence="2">The sequence shown here is derived from an EMBL/GenBank/DDBJ whole genome shotgun (WGS) entry which is preliminary data.</text>
</comment>
<dbReference type="GO" id="GO:0016020">
    <property type="term" value="C:membrane"/>
    <property type="evidence" value="ECO:0007669"/>
    <property type="project" value="UniProtKB-SubCell"/>
</dbReference>
<evidence type="ECO:0000313" key="2">
    <source>
        <dbReference type="EMBL" id="KKL18582.1"/>
    </source>
</evidence>
<feature type="transmembrane region" description="Helical" evidence="1">
    <location>
        <begin position="105"/>
        <end position="126"/>
    </location>
</feature>
<dbReference type="EMBL" id="LAZR01038813">
    <property type="protein sequence ID" value="KKL18582.1"/>
    <property type="molecule type" value="Genomic_DNA"/>
</dbReference>